<keyword evidence="7" id="KW-0408">Iron</keyword>
<keyword evidence="8" id="KW-0472">Membrane</keyword>
<dbReference type="EMBL" id="JBJJXI010000019">
    <property type="protein sequence ID" value="KAL3406105.1"/>
    <property type="molecule type" value="Genomic_DNA"/>
</dbReference>
<dbReference type="FunFam" id="1.10.640.10:FF:000003">
    <property type="entry name" value="chorion peroxidase"/>
    <property type="match status" value="1"/>
</dbReference>
<keyword evidence="10" id="KW-1185">Reference proteome</keyword>
<evidence type="ECO:0000313" key="10">
    <source>
        <dbReference type="Proteomes" id="UP001627154"/>
    </source>
</evidence>
<dbReference type="PANTHER" id="PTHR11475:SF125">
    <property type="entry name" value="GH11385P"/>
    <property type="match status" value="1"/>
</dbReference>
<keyword evidence="8" id="KW-1133">Transmembrane helix</keyword>
<name>A0ABD2XLR1_9HYME</name>
<dbReference type="Proteomes" id="UP001627154">
    <property type="component" value="Unassembled WGS sequence"/>
</dbReference>
<dbReference type="InterPro" id="IPR037120">
    <property type="entry name" value="Haem_peroxidase_sf_animal"/>
</dbReference>
<reference evidence="9 10" key="1">
    <citation type="journal article" date="2024" name="bioRxiv">
        <title>A reference genome for Trichogramma kaykai: A tiny desert-dwelling parasitoid wasp with competing sex-ratio distorters.</title>
        <authorList>
            <person name="Culotta J."/>
            <person name="Lindsey A.R."/>
        </authorList>
    </citation>
    <scope>NUCLEOTIDE SEQUENCE [LARGE SCALE GENOMIC DNA]</scope>
    <source>
        <strain evidence="9 10">KSX58</strain>
    </source>
</reference>
<keyword evidence="3" id="KW-0575">Peroxidase</keyword>
<evidence type="ECO:0000256" key="6">
    <source>
        <dbReference type="ARBA" id="ARBA00023002"/>
    </source>
</evidence>
<dbReference type="Pfam" id="PF03098">
    <property type="entry name" value="An_peroxidase"/>
    <property type="match status" value="1"/>
</dbReference>
<dbReference type="PRINTS" id="PR00457">
    <property type="entry name" value="ANPEROXIDASE"/>
</dbReference>
<dbReference type="InterPro" id="IPR010255">
    <property type="entry name" value="Haem_peroxidase_sf"/>
</dbReference>
<keyword evidence="5" id="KW-0732">Signal</keyword>
<feature type="transmembrane region" description="Helical" evidence="8">
    <location>
        <begin position="14"/>
        <end position="33"/>
    </location>
</feature>
<keyword evidence="8" id="KW-0812">Transmembrane</keyword>
<dbReference type="Gene3D" id="1.10.640.10">
    <property type="entry name" value="Haem peroxidase domain superfamily, animal type"/>
    <property type="match status" value="1"/>
</dbReference>
<dbReference type="CDD" id="cd09823">
    <property type="entry name" value="peroxinectin_like"/>
    <property type="match status" value="1"/>
</dbReference>
<dbReference type="AlphaFoldDB" id="A0ABD2XLR1"/>
<evidence type="ECO:0000256" key="2">
    <source>
        <dbReference type="ARBA" id="ARBA00022525"/>
    </source>
</evidence>
<dbReference type="InterPro" id="IPR019791">
    <property type="entry name" value="Haem_peroxidase_animal"/>
</dbReference>
<keyword evidence="4" id="KW-0479">Metal-binding</keyword>
<evidence type="ECO:0000256" key="7">
    <source>
        <dbReference type="ARBA" id="ARBA00023004"/>
    </source>
</evidence>
<dbReference type="GO" id="GO:0004601">
    <property type="term" value="F:peroxidase activity"/>
    <property type="evidence" value="ECO:0007669"/>
    <property type="project" value="UniProtKB-KW"/>
</dbReference>
<accession>A0ABD2XLR1</accession>
<gene>
    <name evidence="9" type="ORF">TKK_001494</name>
</gene>
<evidence type="ECO:0008006" key="11">
    <source>
        <dbReference type="Google" id="ProtNLM"/>
    </source>
</evidence>
<keyword evidence="4" id="KW-0349">Heme</keyword>
<dbReference type="GO" id="GO:0022412">
    <property type="term" value="P:cellular process involved in reproduction in multicellular organism"/>
    <property type="evidence" value="ECO:0007669"/>
    <property type="project" value="UniProtKB-ARBA"/>
</dbReference>
<evidence type="ECO:0000256" key="5">
    <source>
        <dbReference type="ARBA" id="ARBA00022729"/>
    </source>
</evidence>
<evidence type="ECO:0000256" key="3">
    <source>
        <dbReference type="ARBA" id="ARBA00022559"/>
    </source>
</evidence>
<keyword evidence="6" id="KW-0560">Oxidoreductase</keyword>
<evidence type="ECO:0000256" key="1">
    <source>
        <dbReference type="ARBA" id="ARBA00004613"/>
    </source>
</evidence>
<dbReference type="SUPFAM" id="SSF48113">
    <property type="entry name" value="Heme-dependent peroxidases"/>
    <property type="match status" value="1"/>
</dbReference>
<comment type="caution">
    <text evidence="9">The sequence shown here is derived from an EMBL/GenBank/DDBJ whole genome shotgun (WGS) entry which is preliminary data.</text>
</comment>
<evidence type="ECO:0000256" key="4">
    <source>
        <dbReference type="ARBA" id="ARBA00022617"/>
    </source>
</evidence>
<dbReference type="GO" id="GO:0005576">
    <property type="term" value="C:extracellular region"/>
    <property type="evidence" value="ECO:0007669"/>
    <property type="project" value="UniProtKB-SubCell"/>
</dbReference>
<sequence length="783" mass="88133">MILARLLGRWQTHIVRGGMAGSIATIAILWVFFQTGQLFGQSQNNNRAFELPHRSHNYFHDGGSLQLRPATGEESSSQPSISTFARAKKRVLKSMNQGLNDSIDFSKFKLSLQRRLESNLVNAEIAPRPGTPAYGQYAHDRPTSDEALDKNHDSLVAIGASMQLTQAHCMRFGLSAAECSRYVSTLRLDRGGSLPAGQQHILCDPSAKYRSVDGSCNNLENPHWGSAFTAYDRILLPEYTDGIQSPKKEFGVHALPNPRLVSATLSRRRTDRQEADKTLAFMQWSRFVSHDLSFTPTRKMVWTKAPIRCCEPDGSWPAPRYVHPDCQAIRVPDDDADYSRHRVGCLDYARSMTVLRSDCSLGPAEQMNQASHFLDASNVYGSTQADSRRIRSFEAGQLRVARKNDRDYLPLADDDDDGDSYLSADQRINGDVQAAAMQTLWLREHNRLARALAKLNPHWSDETIFQEARRIVVAEIQHVTYHEWLPLLIGKRYARTIADRSPRNQSDDGLYNVNSEPGVYNEVATSVLSFAQSLRQDSLSLVSEDDYDDARRSNESLELAASFYKPRLLEAGETLDGLVRGFARQSSRKLDLGLAADLSSRLYKTDESAAGLDRLSFDIQRGRDHGLADYNDYRHLCGLRQAKSFDDFLDHVPGESVKLLRKLYEQPGDVDLVVGGLAERSIEDATIGPTFRCLIAAQFSRTRRADRFFYDSTRQPKPFTTNQIAELKKATLARIFCDNGDNIAKMQSNVFLKPQVGNELQSCQNFDAIERIDLTKWIENIAY</sequence>
<proteinExistence type="predicted"/>
<dbReference type="PANTHER" id="PTHR11475">
    <property type="entry name" value="OXIDASE/PEROXIDASE"/>
    <property type="match status" value="1"/>
</dbReference>
<dbReference type="PROSITE" id="PS50292">
    <property type="entry name" value="PEROXIDASE_3"/>
    <property type="match status" value="1"/>
</dbReference>
<keyword evidence="2" id="KW-0964">Secreted</keyword>
<evidence type="ECO:0000313" key="9">
    <source>
        <dbReference type="EMBL" id="KAL3406105.1"/>
    </source>
</evidence>
<comment type="subcellular location">
    <subcellularLocation>
        <location evidence="1">Secreted</location>
    </subcellularLocation>
</comment>
<protein>
    <recommendedName>
        <fullName evidence="11">Peroxidase</fullName>
    </recommendedName>
</protein>
<evidence type="ECO:0000256" key="8">
    <source>
        <dbReference type="SAM" id="Phobius"/>
    </source>
</evidence>
<organism evidence="9 10">
    <name type="scientific">Trichogramma kaykai</name>
    <dbReference type="NCBI Taxonomy" id="54128"/>
    <lineage>
        <taxon>Eukaryota</taxon>
        <taxon>Metazoa</taxon>
        <taxon>Ecdysozoa</taxon>
        <taxon>Arthropoda</taxon>
        <taxon>Hexapoda</taxon>
        <taxon>Insecta</taxon>
        <taxon>Pterygota</taxon>
        <taxon>Neoptera</taxon>
        <taxon>Endopterygota</taxon>
        <taxon>Hymenoptera</taxon>
        <taxon>Apocrita</taxon>
        <taxon>Proctotrupomorpha</taxon>
        <taxon>Chalcidoidea</taxon>
        <taxon>Trichogrammatidae</taxon>
        <taxon>Trichogramma</taxon>
    </lineage>
</organism>